<evidence type="ECO:0000256" key="7">
    <source>
        <dbReference type="RuleBase" id="RU003872"/>
    </source>
</evidence>
<evidence type="ECO:0000256" key="6">
    <source>
        <dbReference type="HAMAP-Rule" id="MF_01345"/>
    </source>
</evidence>
<dbReference type="GO" id="GO:0022627">
    <property type="term" value="C:cytosolic small ribosomal subunit"/>
    <property type="evidence" value="ECO:0007669"/>
    <property type="project" value="UniProtKB-UniRule"/>
</dbReference>
<evidence type="ECO:0000313" key="9">
    <source>
        <dbReference type="Proteomes" id="UP000178742"/>
    </source>
</evidence>
<keyword evidence="4 6" id="KW-0689">Ribosomal protein</keyword>
<proteinExistence type="inferred from homology"/>
<organism evidence="8 9">
    <name type="scientific">Candidatus Magasanikbacteria bacterium RIFCSPHIGHO2_02_FULL_41_13</name>
    <dbReference type="NCBI Taxonomy" id="1798676"/>
    <lineage>
        <taxon>Bacteria</taxon>
        <taxon>Candidatus Magasanikiibacteriota</taxon>
    </lineage>
</organism>
<dbReference type="PROSITE" id="PS00056">
    <property type="entry name" value="RIBOSOMAL_S17"/>
    <property type="match status" value="1"/>
</dbReference>
<dbReference type="Gene3D" id="2.40.50.140">
    <property type="entry name" value="Nucleic acid-binding proteins"/>
    <property type="match status" value="1"/>
</dbReference>
<dbReference type="InterPro" id="IPR000266">
    <property type="entry name" value="Ribosomal_uS17"/>
</dbReference>
<dbReference type="GO" id="GO:0019843">
    <property type="term" value="F:rRNA binding"/>
    <property type="evidence" value="ECO:0007669"/>
    <property type="project" value="UniProtKB-UniRule"/>
</dbReference>
<dbReference type="GO" id="GO:0003735">
    <property type="term" value="F:structural constituent of ribosome"/>
    <property type="evidence" value="ECO:0007669"/>
    <property type="project" value="UniProtKB-UniRule"/>
</dbReference>
<keyword evidence="3 6" id="KW-0694">RNA-binding</keyword>
<dbReference type="Pfam" id="PF00366">
    <property type="entry name" value="Ribosomal_S17"/>
    <property type="match status" value="1"/>
</dbReference>
<dbReference type="PANTHER" id="PTHR10744:SF1">
    <property type="entry name" value="SMALL RIBOSOMAL SUBUNIT PROTEIN US17M"/>
    <property type="match status" value="1"/>
</dbReference>
<evidence type="ECO:0000256" key="1">
    <source>
        <dbReference type="ARBA" id="ARBA00010254"/>
    </source>
</evidence>
<comment type="function">
    <text evidence="6">One of the primary rRNA binding proteins, it binds specifically to the 5'-end of 16S ribosomal RNA.</text>
</comment>
<reference evidence="8 9" key="1">
    <citation type="journal article" date="2016" name="Nat. Commun.">
        <title>Thousands of microbial genomes shed light on interconnected biogeochemical processes in an aquifer system.</title>
        <authorList>
            <person name="Anantharaman K."/>
            <person name="Brown C.T."/>
            <person name="Hug L.A."/>
            <person name="Sharon I."/>
            <person name="Castelle C.J."/>
            <person name="Probst A.J."/>
            <person name="Thomas B.C."/>
            <person name="Singh A."/>
            <person name="Wilkins M.J."/>
            <person name="Karaoz U."/>
            <person name="Brodie E.L."/>
            <person name="Williams K.H."/>
            <person name="Hubbard S.S."/>
            <person name="Banfield J.F."/>
        </authorList>
    </citation>
    <scope>NUCLEOTIDE SEQUENCE [LARGE SCALE GENOMIC DNA]</scope>
</reference>
<dbReference type="STRING" id="1798676.A3B90_01415"/>
<accession>A0A1F6M4R2</accession>
<dbReference type="EMBL" id="MFPX01000016">
    <property type="protein sequence ID" value="OGH66548.1"/>
    <property type="molecule type" value="Genomic_DNA"/>
</dbReference>
<dbReference type="SUPFAM" id="SSF50249">
    <property type="entry name" value="Nucleic acid-binding proteins"/>
    <property type="match status" value="1"/>
</dbReference>
<dbReference type="InterPro" id="IPR019979">
    <property type="entry name" value="Ribosomal_uS17_CS"/>
</dbReference>
<keyword evidence="2 6" id="KW-0699">rRNA-binding</keyword>
<dbReference type="InterPro" id="IPR012340">
    <property type="entry name" value="NA-bd_OB-fold"/>
</dbReference>
<evidence type="ECO:0000256" key="5">
    <source>
        <dbReference type="ARBA" id="ARBA00023274"/>
    </source>
</evidence>
<gene>
    <name evidence="6" type="primary">rpsQ</name>
    <name evidence="8" type="ORF">A3B90_01415</name>
</gene>
<dbReference type="Proteomes" id="UP000178742">
    <property type="component" value="Unassembled WGS sequence"/>
</dbReference>
<dbReference type="HAMAP" id="MF_01345_B">
    <property type="entry name" value="Ribosomal_uS17_B"/>
    <property type="match status" value="1"/>
</dbReference>
<dbReference type="InterPro" id="IPR019984">
    <property type="entry name" value="Ribosomal_uS17_bact/chlr"/>
</dbReference>
<keyword evidence="5 6" id="KW-0687">Ribonucleoprotein</keyword>
<protein>
    <recommendedName>
        <fullName evidence="6">Small ribosomal subunit protein uS17</fullName>
    </recommendedName>
</protein>
<comment type="subunit">
    <text evidence="6">Part of the 30S ribosomal subunit.</text>
</comment>
<evidence type="ECO:0000256" key="3">
    <source>
        <dbReference type="ARBA" id="ARBA00022884"/>
    </source>
</evidence>
<dbReference type="NCBIfam" id="NF004123">
    <property type="entry name" value="PRK05610.1"/>
    <property type="match status" value="1"/>
</dbReference>
<comment type="similarity">
    <text evidence="1 6 7">Belongs to the universal ribosomal protein uS17 family.</text>
</comment>
<dbReference type="PANTHER" id="PTHR10744">
    <property type="entry name" value="40S RIBOSOMAL PROTEIN S11 FAMILY MEMBER"/>
    <property type="match status" value="1"/>
</dbReference>
<dbReference type="AlphaFoldDB" id="A0A1F6M4R2"/>
<dbReference type="PRINTS" id="PR00973">
    <property type="entry name" value="RIBOSOMALS17"/>
</dbReference>
<dbReference type="CDD" id="cd00364">
    <property type="entry name" value="Ribosomal_uS17"/>
    <property type="match status" value="1"/>
</dbReference>
<evidence type="ECO:0000313" key="8">
    <source>
        <dbReference type="EMBL" id="OGH66548.1"/>
    </source>
</evidence>
<evidence type="ECO:0000256" key="2">
    <source>
        <dbReference type="ARBA" id="ARBA00022730"/>
    </source>
</evidence>
<dbReference type="NCBIfam" id="TIGR03635">
    <property type="entry name" value="uS17_bact"/>
    <property type="match status" value="1"/>
</dbReference>
<comment type="caution">
    <text evidence="8">The sequence shown here is derived from an EMBL/GenBank/DDBJ whole genome shotgun (WGS) entry which is preliminary data.</text>
</comment>
<sequence length="91" mass="10522">MEKKTVQKVKKVVDVRKRQFEGVVVSVSGIKTVSVRVDSMKIHPKYNKQYKHSRKFAVHDEKGIAQVGDIVIIEECRPLSANKRWFVVTKK</sequence>
<name>A0A1F6M4R2_9BACT</name>
<evidence type="ECO:0000256" key="4">
    <source>
        <dbReference type="ARBA" id="ARBA00022980"/>
    </source>
</evidence>
<dbReference type="GO" id="GO:0006412">
    <property type="term" value="P:translation"/>
    <property type="evidence" value="ECO:0007669"/>
    <property type="project" value="UniProtKB-UniRule"/>
</dbReference>